<evidence type="ECO:0000259" key="2">
    <source>
        <dbReference type="Pfam" id="PF12768"/>
    </source>
</evidence>
<dbReference type="GO" id="GO:0005621">
    <property type="term" value="C:cellular bud scar"/>
    <property type="evidence" value="ECO:0007669"/>
    <property type="project" value="TreeGrafter"/>
</dbReference>
<dbReference type="InterPro" id="IPR048265">
    <property type="entry name" value="Rax2-like_third"/>
</dbReference>
<keyword evidence="6" id="KW-1185">Reference proteome</keyword>
<dbReference type="Proteomes" id="UP001360560">
    <property type="component" value="Unassembled WGS sequence"/>
</dbReference>
<dbReference type="RefSeq" id="XP_064855558.1">
    <property type="nucleotide sequence ID" value="XM_064999486.1"/>
</dbReference>
<gene>
    <name evidence="5" type="ORF">DASC09_059020</name>
</gene>
<dbReference type="GO" id="GO:1902929">
    <property type="term" value="C:plasma membrane of growing cell tip"/>
    <property type="evidence" value="ECO:0007669"/>
    <property type="project" value="TreeGrafter"/>
</dbReference>
<evidence type="ECO:0000259" key="4">
    <source>
        <dbReference type="Pfam" id="PF20843"/>
    </source>
</evidence>
<evidence type="ECO:0000256" key="1">
    <source>
        <dbReference type="SAM" id="Phobius"/>
    </source>
</evidence>
<dbReference type="Pfam" id="PF12768">
    <property type="entry name" value="Rax2"/>
    <property type="match status" value="1"/>
</dbReference>
<comment type="caution">
    <text evidence="5">The sequence shown here is derived from an EMBL/GenBank/DDBJ whole genome shotgun (WGS) entry which is preliminary data.</text>
</comment>
<organism evidence="5 6">
    <name type="scientific">Saccharomycopsis crataegensis</name>
    <dbReference type="NCBI Taxonomy" id="43959"/>
    <lineage>
        <taxon>Eukaryota</taxon>
        <taxon>Fungi</taxon>
        <taxon>Dikarya</taxon>
        <taxon>Ascomycota</taxon>
        <taxon>Saccharomycotina</taxon>
        <taxon>Saccharomycetes</taxon>
        <taxon>Saccharomycopsidaceae</taxon>
        <taxon>Saccharomycopsis</taxon>
    </lineage>
</organism>
<proteinExistence type="predicted"/>
<name>A0AAV5QWS3_9ASCO</name>
<reference evidence="5 6" key="1">
    <citation type="journal article" date="2023" name="Elife">
        <title>Identification of key yeast species and microbe-microbe interactions impacting larval growth of Drosophila in the wild.</title>
        <authorList>
            <person name="Mure A."/>
            <person name="Sugiura Y."/>
            <person name="Maeda R."/>
            <person name="Honda K."/>
            <person name="Sakurai N."/>
            <person name="Takahashi Y."/>
            <person name="Watada M."/>
            <person name="Katoh T."/>
            <person name="Gotoh A."/>
            <person name="Gotoh Y."/>
            <person name="Taniguchi I."/>
            <person name="Nakamura K."/>
            <person name="Hayashi T."/>
            <person name="Katayama T."/>
            <person name="Uemura T."/>
            <person name="Hattori Y."/>
        </authorList>
    </citation>
    <scope>NUCLEOTIDE SEQUENCE [LARGE SCALE GENOMIC DNA]</scope>
    <source>
        <strain evidence="5 6">SC-9</strain>
    </source>
</reference>
<feature type="domain" description="Rax2-like C-terminal" evidence="2">
    <location>
        <begin position="997"/>
        <end position="1280"/>
    </location>
</feature>
<dbReference type="GeneID" id="90076551"/>
<feature type="domain" description="Rax2-like third" evidence="4">
    <location>
        <begin position="459"/>
        <end position="613"/>
    </location>
</feature>
<dbReference type="PANTHER" id="PTHR31778:SF2">
    <property type="entry name" value="BUD SITE SELECTION PROTEIN RAX2"/>
    <property type="match status" value="1"/>
</dbReference>
<evidence type="ECO:0000259" key="3">
    <source>
        <dbReference type="Pfam" id="PF20842"/>
    </source>
</evidence>
<dbReference type="GO" id="GO:0000282">
    <property type="term" value="P:cellular bud site selection"/>
    <property type="evidence" value="ECO:0007669"/>
    <property type="project" value="TreeGrafter"/>
</dbReference>
<dbReference type="Pfam" id="PF20842">
    <property type="entry name" value="Rax2_2"/>
    <property type="match status" value="1"/>
</dbReference>
<evidence type="ECO:0000313" key="6">
    <source>
        <dbReference type="Proteomes" id="UP001360560"/>
    </source>
</evidence>
<keyword evidence="1" id="KW-0812">Transmembrane</keyword>
<evidence type="ECO:0000313" key="5">
    <source>
        <dbReference type="EMBL" id="GMM38563.1"/>
    </source>
</evidence>
<feature type="transmembrane region" description="Helical" evidence="1">
    <location>
        <begin position="1298"/>
        <end position="1324"/>
    </location>
</feature>
<dbReference type="PANTHER" id="PTHR31778">
    <property type="entry name" value="BUD SITE SELECTION PROTEIN RAX2"/>
    <property type="match status" value="1"/>
</dbReference>
<dbReference type="GO" id="GO:0005935">
    <property type="term" value="C:cellular bud neck"/>
    <property type="evidence" value="ECO:0007669"/>
    <property type="project" value="TreeGrafter"/>
</dbReference>
<sequence>MTRTYTLDRVVPNISAFLILLAISINPIYALSNSLTTIERPTFDFSTIGNKLEFAGQFDSVSFFNYPLQQYLLTTNVSDFNASLNTLYYQDSNANVFPLGDLNGQVDLIDSYGDDGFIIAGSFDHITLIGNSTSPTTIGSLAYFNITSNSFTNLDPNNDISSDAINAIYGDVDNSVVYIAGKLTYKDTYGALIYNFTSNSLSHIPFKGFNQDSEVTSISKAGDNTLVFGGSFYALGVPQLQYTNQTYYLLNEKYLSTNTSSQDNSTTTEEVYIQTEQLVSFKYASFEADNTESGSVAASEIICPTDSDNWLVNSGQLGAWLATLPFTVSPSKIRVYNSRLDDTGVKTFRLYTSPSNSIMNLTYIDPTTNTLMQCDAWCPLFNHSDLSTAYANVNDSSLTNVSFSNDGGVAASLQWTDSYQDFGFVNDLEVDYLNFHIIDYFGSQAGLNGIQMFSTQILTFGNDTLNEASCGTSSNSSYSSVNGTGWDISVTGQYMTNSISDVSTAASENVGVTFYPNITYAGNYSIDYITPGCQSDNTCDTRGTVQVNLLDSNGTSLRKFTSAQTNQFEKIENLWDGHLNISDTGRPSIEVTVVDSGSSTSATIVVDKVAITVLGLDDLSNSTNSTTTRTVSSNSSISFNHSDYKIPLNGLFEYSLINFTKFPSNYDSYNFSSEDFTNKFVGNSSINQFGATTLPNNSIINSLEYLNDTIYVAGQFTTSNDGSNLLGLSVGTAADINNNLELSKVNNYNDGLNGEVKMIKQINNQLFVVGDFNDTVTKASVSSLSSTANSDNNALTKVAVLSNNDDWFSLDSGIANSGEVAFINTVTIDATEFFIFYDSNFETMNVWDNLNKKWFSNDDFNTTGLYLNITGAHQGSSAMLMSGHLAILGLMASSAVSLDEKDAFSTLPINFSGSGNVINQLLYVNDSFTVVGGNFTADSNESNLLLNNNGKLTGFDDVIDWSNSSVTTLSKDGESRFLFIGLDGVATYNNDSTSNVFIYDLVYGNFSIPGAITKSGSSVGAEINTFYYDGNYKVYVGGDFDTASALPCQSFCTFDMEAQRWENDASTSISSGVINYMNITSESDQLLIAGEFVISGSSYFFTNYDFDDQSFKTLDQFATTSIKKRDDDSSSSSSSSSGSTAAIPGEINRYILVDGAVTSGNRMLVMGDNFVSGYNKSNWVRLDTIGDELNSNSTFSKFQLIDIVANKSVAQTKGYNTYFDSSEQALLVVGNIVFNSYSNLSMTAAIFNGTAWIPYLYTTTSDDTLVNGSTINDFLVNNAVAVDLAEANAVKHLMDRGWIVFIGLALAVGTMMLLVLLALVILFWKRKHDGYDEQVQRIEEDDMVQTVPPDQLFSTMDEFKFTNEKL</sequence>
<accession>A0AAV5QWS3</accession>
<dbReference type="InterPro" id="IPR048266">
    <property type="entry name" value="Rax2-like_second"/>
</dbReference>
<keyword evidence="1" id="KW-1133">Transmembrane helix</keyword>
<dbReference type="InterPro" id="IPR024982">
    <property type="entry name" value="Rax2-like_C"/>
</dbReference>
<feature type="domain" description="Rax2-like second" evidence="3">
    <location>
        <begin position="274"/>
        <end position="447"/>
    </location>
</feature>
<protein>
    <submittedName>
        <fullName evidence="5">Rax2 protein</fullName>
    </submittedName>
</protein>
<keyword evidence="1" id="KW-0472">Membrane</keyword>
<dbReference type="Pfam" id="PF20843">
    <property type="entry name" value="Rax2_3"/>
    <property type="match status" value="1"/>
</dbReference>
<dbReference type="EMBL" id="BTFZ01000020">
    <property type="protein sequence ID" value="GMM38563.1"/>
    <property type="molecule type" value="Genomic_DNA"/>
</dbReference>